<feature type="domain" description="PKD" evidence="3">
    <location>
        <begin position="189"/>
        <end position="237"/>
    </location>
</feature>
<dbReference type="PROSITE" id="PS51257">
    <property type="entry name" value="PROKAR_LIPOPROTEIN"/>
    <property type="match status" value="1"/>
</dbReference>
<reference evidence="4 5" key="1">
    <citation type="submission" date="2019-08" db="EMBL/GenBank/DDBJ databases">
        <title>Dermacoccus abyssi strain HZAU 226, whole genome Nanopore sequencing project.</title>
        <authorList>
            <person name="Guo A."/>
            <person name="Zhang X."/>
            <person name="Ruan Y."/>
            <person name="Liu W."/>
            <person name="Chen Q."/>
            <person name="Gu L."/>
        </authorList>
    </citation>
    <scope>NUCLEOTIDE SEQUENCE [LARGE SCALE GENOMIC DNA]</scope>
    <source>
        <strain evidence="4 5">HZAU 226</strain>
    </source>
</reference>
<dbReference type="Proteomes" id="UP000323565">
    <property type="component" value="Chromosome"/>
</dbReference>
<evidence type="ECO:0000256" key="2">
    <source>
        <dbReference type="SAM" id="SignalP"/>
    </source>
</evidence>
<evidence type="ECO:0000313" key="4">
    <source>
        <dbReference type="EMBL" id="QEH92428.1"/>
    </source>
</evidence>
<dbReference type="PROSITE" id="PS50093">
    <property type="entry name" value="PKD"/>
    <property type="match status" value="1"/>
</dbReference>
<proteinExistence type="predicted"/>
<gene>
    <name evidence="4" type="ORF">FV141_01890</name>
</gene>
<dbReference type="InterPro" id="IPR000601">
    <property type="entry name" value="PKD_dom"/>
</dbReference>
<organism evidence="4 5">
    <name type="scientific">Dermacoccus abyssi</name>
    <dbReference type="NCBI Taxonomy" id="322596"/>
    <lineage>
        <taxon>Bacteria</taxon>
        <taxon>Bacillati</taxon>
        <taxon>Actinomycetota</taxon>
        <taxon>Actinomycetes</taxon>
        <taxon>Micrococcales</taxon>
        <taxon>Dermacoccaceae</taxon>
        <taxon>Dermacoccus</taxon>
    </lineage>
</organism>
<accession>A0ABX5Z6I3</accession>
<feature type="region of interest" description="Disordered" evidence="1">
    <location>
        <begin position="21"/>
        <end position="138"/>
    </location>
</feature>
<evidence type="ECO:0000256" key="1">
    <source>
        <dbReference type="SAM" id="MobiDB-lite"/>
    </source>
</evidence>
<feature type="compositionally biased region" description="Low complexity" evidence="1">
    <location>
        <begin position="30"/>
        <end position="93"/>
    </location>
</feature>
<dbReference type="InterPro" id="IPR013783">
    <property type="entry name" value="Ig-like_fold"/>
</dbReference>
<dbReference type="EMBL" id="CP043031">
    <property type="protein sequence ID" value="QEH92428.1"/>
    <property type="molecule type" value="Genomic_DNA"/>
</dbReference>
<protein>
    <recommendedName>
        <fullName evidence="3">PKD domain-containing protein</fullName>
    </recommendedName>
</protein>
<dbReference type="Gene3D" id="2.60.40.10">
    <property type="entry name" value="Immunoglobulins"/>
    <property type="match status" value="1"/>
</dbReference>
<evidence type="ECO:0000313" key="5">
    <source>
        <dbReference type="Proteomes" id="UP000323565"/>
    </source>
</evidence>
<keyword evidence="2" id="KW-0732">Signal</keyword>
<feature type="signal peptide" evidence="2">
    <location>
        <begin position="1"/>
        <end position="19"/>
    </location>
</feature>
<evidence type="ECO:0000259" key="3">
    <source>
        <dbReference type="PROSITE" id="PS50093"/>
    </source>
</evidence>
<feature type="compositionally biased region" description="Polar residues" evidence="1">
    <location>
        <begin position="99"/>
        <end position="129"/>
    </location>
</feature>
<name>A0ABX5Z6I3_9MICO</name>
<sequence length="258" mass="25306">MSRSFALTAAALALPLALAACGNSSPDAEGQSSATSTSVSTSSATSGAGQSSSTSSSTGTSTNSSGSTQSSAAASSTSGESTATPSSSSQPSAVGHVSVSPSTAQGKAPTPTQVKKSALENTPVSSVHVTTPDGGPQTGAAVATQSLVTSVNGRTLSYTYSASGKQHLYRSQLNNAVIAAPNSRGVTIDFGDGSDMDGADLGALQCAPKSPLAAFADKLPTQTHTYAAAGTYTVTTTTYFCGDSGPVSKSSTQKVTIN</sequence>
<keyword evidence="5" id="KW-1185">Reference proteome</keyword>
<feature type="chain" id="PRO_5047270022" description="PKD domain-containing protein" evidence="2">
    <location>
        <begin position="20"/>
        <end position="258"/>
    </location>
</feature>